<accession>A0AAD7H777</accession>
<comment type="caution">
    <text evidence="1">The sequence shown here is derived from an EMBL/GenBank/DDBJ whole genome shotgun (WGS) entry which is preliminary data.</text>
</comment>
<dbReference type="AlphaFoldDB" id="A0AAD7H777"/>
<gene>
    <name evidence="1" type="ORF">B0H16DRAFT_1435820</name>
</gene>
<evidence type="ECO:0000313" key="1">
    <source>
        <dbReference type="EMBL" id="KAJ7713704.1"/>
    </source>
</evidence>
<proteinExistence type="predicted"/>
<reference evidence="1" key="1">
    <citation type="submission" date="2023-03" db="EMBL/GenBank/DDBJ databases">
        <title>Massive genome expansion in bonnet fungi (Mycena s.s.) driven by repeated elements and novel gene families across ecological guilds.</title>
        <authorList>
            <consortium name="Lawrence Berkeley National Laboratory"/>
            <person name="Harder C.B."/>
            <person name="Miyauchi S."/>
            <person name="Viragh M."/>
            <person name="Kuo A."/>
            <person name="Thoen E."/>
            <person name="Andreopoulos B."/>
            <person name="Lu D."/>
            <person name="Skrede I."/>
            <person name="Drula E."/>
            <person name="Henrissat B."/>
            <person name="Morin E."/>
            <person name="Kohler A."/>
            <person name="Barry K."/>
            <person name="LaButti K."/>
            <person name="Morin E."/>
            <person name="Salamov A."/>
            <person name="Lipzen A."/>
            <person name="Mereny Z."/>
            <person name="Hegedus B."/>
            <person name="Baldrian P."/>
            <person name="Stursova M."/>
            <person name="Weitz H."/>
            <person name="Taylor A."/>
            <person name="Grigoriev I.V."/>
            <person name="Nagy L.G."/>
            <person name="Martin F."/>
            <person name="Kauserud H."/>
        </authorList>
    </citation>
    <scope>NUCLEOTIDE SEQUENCE</scope>
    <source>
        <strain evidence="1">CBHHK182m</strain>
    </source>
</reference>
<keyword evidence="2" id="KW-1185">Reference proteome</keyword>
<organism evidence="1 2">
    <name type="scientific">Mycena metata</name>
    <dbReference type="NCBI Taxonomy" id="1033252"/>
    <lineage>
        <taxon>Eukaryota</taxon>
        <taxon>Fungi</taxon>
        <taxon>Dikarya</taxon>
        <taxon>Basidiomycota</taxon>
        <taxon>Agaricomycotina</taxon>
        <taxon>Agaricomycetes</taxon>
        <taxon>Agaricomycetidae</taxon>
        <taxon>Agaricales</taxon>
        <taxon>Marasmiineae</taxon>
        <taxon>Mycenaceae</taxon>
        <taxon>Mycena</taxon>
    </lineage>
</organism>
<evidence type="ECO:0000313" key="2">
    <source>
        <dbReference type="Proteomes" id="UP001215598"/>
    </source>
</evidence>
<protein>
    <submittedName>
        <fullName evidence="1">Uncharacterized protein</fullName>
    </submittedName>
</protein>
<name>A0AAD7H777_9AGAR</name>
<sequence length="195" mass="22610">MVDSTALFRGFDYLPNPWHSWRRRDVQGPPRTQTTHTYSPVRYFMVDFNLSRRYSGLGPHFEHPGWGGDKSVPEWRTAQLCDPFPVDVYCLGNSIRQLSAKHRTQGWKLIPGKKGFAFTEDLLSDMCQDDPSACPEMDEVVVRFEKIRRGLSELKLRSRVARKEENLIAGVFRSIFHWARQVVPILYRIPAIPTC</sequence>
<dbReference type="Proteomes" id="UP001215598">
    <property type="component" value="Unassembled WGS sequence"/>
</dbReference>
<dbReference type="EMBL" id="JARKIB010000337">
    <property type="protein sequence ID" value="KAJ7713704.1"/>
    <property type="molecule type" value="Genomic_DNA"/>
</dbReference>